<proteinExistence type="inferred from homology"/>
<reference evidence="8 9" key="1">
    <citation type="journal article" date="2018" name="Genome Biol. Evol.">
        <title>Multiple Roots of Fruiting Body Formation in Amoebozoa.</title>
        <authorList>
            <person name="Hillmann F."/>
            <person name="Forbes G."/>
            <person name="Novohradska S."/>
            <person name="Ferling I."/>
            <person name="Riege K."/>
            <person name="Groth M."/>
            <person name="Westermann M."/>
            <person name="Marz M."/>
            <person name="Spaller T."/>
            <person name="Winckler T."/>
            <person name="Schaap P."/>
            <person name="Glockner G."/>
        </authorList>
    </citation>
    <scope>NUCLEOTIDE SEQUENCE [LARGE SCALE GENOMIC DNA]</scope>
    <source>
        <strain evidence="8 9">Jena</strain>
    </source>
</reference>
<evidence type="ECO:0000256" key="5">
    <source>
        <dbReference type="ARBA" id="ARBA00022691"/>
    </source>
</evidence>
<dbReference type="InterPro" id="IPR007848">
    <property type="entry name" value="Small_mtfrase_dom"/>
</dbReference>
<sequence length="229" mass="25656">MDHLPTPDTGHLSSREYEGYVYDPSEDTFLFLDALSEDRASLKEMQPRTCVEIGQSRCGSGCVITFLSNIIGRHCQYYAIDINPIAARAAKETARRANIPLDIICGDLVSPLSRMKGSIDVLLFNPPYVPTSMEEYLESIDTSASEHDVIAAAWAGGPDGRCVLDRLLPIVGEYLSPNGRFYLVTVEENRPKEICSILKKQNLDGQKVIDRKARNEHLSIYRFTKRVTE</sequence>
<comment type="similarity">
    <text evidence="2">Belongs to the eukaryotic/archaeal PrmC-related family.</text>
</comment>
<dbReference type="InParanoid" id="A0A2P6MUB5"/>
<dbReference type="Proteomes" id="UP000241769">
    <property type="component" value="Unassembled WGS sequence"/>
</dbReference>
<dbReference type="AlphaFoldDB" id="A0A2P6MUB5"/>
<dbReference type="EMBL" id="MDYQ01000403">
    <property type="protein sequence ID" value="PRP75246.1"/>
    <property type="molecule type" value="Genomic_DNA"/>
</dbReference>
<dbReference type="PROSITE" id="PS00092">
    <property type="entry name" value="N6_MTASE"/>
    <property type="match status" value="1"/>
</dbReference>
<protein>
    <submittedName>
        <fullName evidence="8">HemK methyltransferase family member 2-like</fullName>
    </submittedName>
</protein>
<keyword evidence="6" id="KW-0539">Nucleus</keyword>
<dbReference type="GO" id="GO:0003676">
    <property type="term" value="F:nucleic acid binding"/>
    <property type="evidence" value="ECO:0007669"/>
    <property type="project" value="InterPro"/>
</dbReference>
<comment type="subcellular location">
    <subcellularLocation>
        <location evidence="1">Nucleus</location>
    </subcellularLocation>
</comment>
<feature type="domain" description="Methyltransferase small" evidence="7">
    <location>
        <begin position="50"/>
        <end position="130"/>
    </location>
</feature>
<dbReference type="STRING" id="1890364.A0A2P6MUB5"/>
<dbReference type="GO" id="GO:0035657">
    <property type="term" value="C:eRF1 methyltransferase complex"/>
    <property type="evidence" value="ECO:0007669"/>
    <property type="project" value="TreeGrafter"/>
</dbReference>
<accession>A0A2P6MUB5</accession>
<dbReference type="GO" id="GO:0032259">
    <property type="term" value="P:methylation"/>
    <property type="evidence" value="ECO:0007669"/>
    <property type="project" value="UniProtKB-KW"/>
</dbReference>
<name>A0A2P6MUB5_9EUKA</name>
<dbReference type="SUPFAM" id="SSF53335">
    <property type="entry name" value="S-adenosyl-L-methionine-dependent methyltransferases"/>
    <property type="match status" value="1"/>
</dbReference>
<dbReference type="Gene3D" id="3.40.50.150">
    <property type="entry name" value="Vaccinia Virus protein VP39"/>
    <property type="match status" value="1"/>
</dbReference>
<dbReference type="GO" id="GO:0005634">
    <property type="term" value="C:nucleus"/>
    <property type="evidence" value="ECO:0007669"/>
    <property type="project" value="UniProtKB-SubCell"/>
</dbReference>
<dbReference type="FunCoup" id="A0A2P6MUB5">
    <property type="interactions" value="69"/>
</dbReference>
<dbReference type="PANTHER" id="PTHR45875:SF1">
    <property type="entry name" value="METHYLTRANSFERASE N6AMT1"/>
    <property type="match status" value="1"/>
</dbReference>
<dbReference type="FunFam" id="3.40.50.150:FF:000077">
    <property type="entry name" value="HemK methyltransferase family member 2"/>
    <property type="match status" value="1"/>
</dbReference>
<evidence type="ECO:0000259" key="7">
    <source>
        <dbReference type="Pfam" id="PF05175"/>
    </source>
</evidence>
<evidence type="ECO:0000256" key="3">
    <source>
        <dbReference type="ARBA" id="ARBA00022603"/>
    </source>
</evidence>
<organism evidence="8 9">
    <name type="scientific">Planoprotostelium fungivorum</name>
    <dbReference type="NCBI Taxonomy" id="1890364"/>
    <lineage>
        <taxon>Eukaryota</taxon>
        <taxon>Amoebozoa</taxon>
        <taxon>Evosea</taxon>
        <taxon>Variosea</taxon>
        <taxon>Cavosteliida</taxon>
        <taxon>Cavosteliaceae</taxon>
        <taxon>Planoprotostelium</taxon>
    </lineage>
</organism>
<dbReference type="InterPro" id="IPR029063">
    <property type="entry name" value="SAM-dependent_MTases_sf"/>
</dbReference>
<dbReference type="InterPro" id="IPR002052">
    <property type="entry name" value="DNA_methylase_N6_adenine_CS"/>
</dbReference>
<evidence type="ECO:0000256" key="1">
    <source>
        <dbReference type="ARBA" id="ARBA00004123"/>
    </source>
</evidence>
<dbReference type="OrthoDB" id="406152at2759"/>
<keyword evidence="5" id="KW-0949">S-adenosyl-L-methionine</keyword>
<dbReference type="GO" id="GO:0008757">
    <property type="term" value="F:S-adenosylmethionine-dependent methyltransferase activity"/>
    <property type="evidence" value="ECO:0007669"/>
    <property type="project" value="TreeGrafter"/>
</dbReference>
<dbReference type="InterPro" id="IPR004557">
    <property type="entry name" value="PrmC-related"/>
</dbReference>
<evidence type="ECO:0000256" key="2">
    <source>
        <dbReference type="ARBA" id="ARBA00006149"/>
    </source>
</evidence>
<keyword evidence="3 8" id="KW-0489">Methyltransferase</keyword>
<comment type="caution">
    <text evidence="8">The sequence shown here is derived from an EMBL/GenBank/DDBJ whole genome shotgun (WGS) entry which is preliminary data.</text>
</comment>
<evidence type="ECO:0000256" key="4">
    <source>
        <dbReference type="ARBA" id="ARBA00022679"/>
    </source>
</evidence>
<dbReference type="GO" id="GO:0008276">
    <property type="term" value="F:protein methyltransferase activity"/>
    <property type="evidence" value="ECO:0007669"/>
    <property type="project" value="TreeGrafter"/>
</dbReference>
<dbReference type="NCBIfam" id="TIGR00537">
    <property type="entry name" value="hemK_rel_arch"/>
    <property type="match status" value="1"/>
</dbReference>
<evidence type="ECO:0000256" key="6">
    <source>
        <dbReference type="ARBA" id="ARBA00023242"/>
    </source>
</evidence>
<dbReference type="InterPro" id="IPR052190">
    <property type="entry name" value="Euk-Arch_PrmC-MTase"/>
</dbReference>
<dbReference type="CDD" id="cd02440">
    <property type="entry name" value="AdoMet_MTases"/>
    <property type="match status" value="1"/>
</dbReference>
<keyword evidence="9" id="KW-1185">Reference proteome</keyword>
<dbReference type="PANTHER" id="PTHR45875">
    <property type="entry name" value="METHYLTRANSFERASE N6AMT1"/>
    <property type="match status" value="1"/>
</dbReference>
<dbReference type="Pfam" id="PF05175">
    <property type="entry name" value="MTS"/>
    <property type="match status" value="1"/>
</dbReference>
<gene>
    <name evidence="8" type="ORF">PROFUN_15837</name>
</gene>
<evidence type="ECO:0000313" key="9">
    <source>
        <dbReference type="Proteomes" id="UP000241769"/>
    </source>
</evidence>
<evidence type="ECO:0000313" key="8">
    <source>
        <dbReference type="EMBL" id="PRP75246.1"/>
    </source>
</evidence>
<keyword evidence="4 8" id="KW-0808">Transferase</keyword>